<dbReference type="VEuPathDB" id="TriTrypDB:Lsey_0140_0170"/>
<proteinExistence type="predicted"/>
<feature type="region of interest" description="Disordered" evidence="1">
    <location>
        <begin position="1"/>
        <end position="35"/>
    </location>
</feature>
<evidence type="ECO:0000256" key="1">
    <source>
        <dbReference type="SAM" id="MobiDB-lite"/>
    </source>
</evidence>
<feature type="compositionally biased region" description="Basic and acidic residues" evidence="1">
    <location>
        <begin position="664"/>
        <end position="674"/>
    </location>
</feature>
<gene>
    <name evidence="2" type="ORF">ABL78_4685</name>
</gene>
<feature type="region of interest" description="Disordered" evidence="1">
    <location>
        <begin position="188"/>
        <end position="228"/>
    </location>
</feature>
<dbReference type="EMBL" id="LJSK01000140">
    <property type="protein sequence ID" value="KPI86259.1"/>
    <property type="molecule type" value="Genomic_DNA"/>
</dbReference>
<evidence type="ECO:0000313" key="3">
    <source>
        <dbReference type="Proteomes" id="UP000038009"/>
    </source>
</evidence>
<sequence length="674" mass="73466">MPQLQQLAARRAAAPHKASEEKPQQPRFALPTDALPLRPPVPTSVLFNVADGYAYQIMISRFDGATQLDVCVFTVRRVLLADTRALSLHIGAATNCGLPFCVVEGGVTWQDALITLALVEPLLRASPYGWDVQVLGMDTQSGGWMPITPALSSPLEAHYFLQTNVEVLFEYYGADSLHMQARPLMPNQAAADWRTPSERSTTPGPAPPPAPVKDHHNAPPRMCCSGAHQHPFMQQGRVPTATPPRSLAHDFDAVRTPPSQDQEEGYAVPPTATWSLGAFLQQQERWGQRCRELRERTANMSVDEVLQLVRSELQRHRPLPCAALEVKGTATWTLSLLEYECQLLSEKTYELCSGAEEAETRPAAEVLQTCREYLRHIEKRAVKVCQVVDAVWEAELRAEEGGAVPDDFPTEWLCLLLASLRLRCLRHTAFVHACTGFMGISEKMENKEAATVVAKDGLPPTETLGSNETLLCESVQTTERLLEALVSIGESPQDARLSPAALSEPLLAMALSLAELATYLPLNTSNRCVLMRAVVQVCRARLQCIAPRGDTHWLPICITDIAVRMQGRLNGIPLTSAAFAAYAELTDLLRGAADDAMELNAAAESVLSSAVPHESSAGALGYIIWPIPTTAAVDAAFVRGNTAIREFHNCAGSPKSQDPPSVEVTHEDAQVAHA</sequence>
<dbReference type="Proteomes" id="UP000038009">
    <property type="component" value="Unassembled WGS sequence"/>
</dbReference>
<evidence type="ECO:0000313" key="2">
    <source>
        <dbReference type="EMBL" id="KPI86259.1"/>
    </source>
</evidence>
<protein>
    <submittedName>
        <fullName evidence="2">Uncharacterized protein</fullName>
    </submittedName>
</protein>
<comment type="caution">
    <text evidence="2">The sequence shown here is derived from an EMBL/GenBank/DDBJ whole genome shotgun (WGS) entry which is preliminary data.</text>
</comment>
<accession>A0A0N0P5B4</accession>
<organism evidence="2 3">
    <name type="scientific">Leptomonas seymouri</name>
    <dbReference type="NCBI Taxonomy" id="5684"/>
    <lineage>
        <taxon>Eukaryota</taxon>
        <taxon>Discoba</taxon>
        <taxon>Euglenozoa</taxon>
        <taxon>Kinetoplastea</taxon>
        <taxon>Metakinetoplastina</taxon>
        <taxon>Trypanosomatida</taxon>
        <taxon>Trypanosomatidae</taxon>
        <taxon>Leishmaniinae</taxon>
        <taxon>Leptomonas</taxon>
    </lineage>
</organism>
<dbReference type="OrthoDB" id="264045at2759"/>
<keyword evidence="3" id="KW-1185">Reference proteome</keyword>
<feature type="compositionally biased region" description="Low complexity" evidence="1">
    <location>
        <begin position="1"/>
        <end position="12"/>
    </location>
</feature>
<dbReference type="AlphaFoldDB" id="A0A0N0P5B4"/>
<feature type="region of interest" description="Disordered" evidence="1">
    <location>
        <begin position="650"/>
        <end position="674"/>
    </location>
</feature>
<name>A0A0N0P5B4_LEPSE</name>
<reference evidence="2 3" key="1">
    <citation type="journal article" date="2015" name="PLoS Pathog.">
        <title>Leptomonas seymouri: Adaptations to the Dixenous Life Cycle Analyzed by Genome Sequencing, Transcriptome Profiling and Co-infection with Leishmania donovani.</title>
        <authorList>
            <person name="Kraeva N."/>
            <person name="Butenko A."/>
            <person name="Hlavacova J."/>
            <person name="Kostygov A."/>
            <person name="Myskova J."/>
            <person name="Grybchuk D."/>
            <person name="Lestinova T."/>
            <person name="Votypka J."/>
            <person name="Volf P."/>
            <person name="Opperdoes F."/>
            <person name="Flegontov P."/>
            <person name="Lukes J."/>
            <person name="Yurchenko V."/>
        </authorList>
    </citation>
    <scope>NUCLEOTIDE SEQUENCE [LARGE SCALE GENOMIC DNA]</scope>
    <source>
        <strain evidence="2 3">ATCC 30220</strain>
    </source>
</reference>
<dbReference type="OMA" id="LPFCVVE"/>